<keyword evidence="4" id="KW-1003">Cell membrane</keyword>
<dbReference type="Pfam" id="PF02518">
    <property type="entry name" value="HATPase_c"/>
    <property type="match status" value="1"/>
</dbReference>
<dbReference type="InterPro" id="IPR004358">
    <property type="entry name" value="Sig_transdc_His_kin-like_C"/>
</dbReference>
<keyword evidence="8" id="KW-0547">Nucleotide-binding</keyword>
<dbReference type="InterPro" id="IPR000719">
    <property type="entry name" value="Prot_kinase_dom"/>
</dbReference>
<dbReference type="PROSITE" id="PS50109">
    <property type="entry name" value="HIS_KIN"/>
    <property type="match status" value="1"/>
</dbReference>
<dbReference type="GO" id="GO:0009927">
    <property type="term" value="F:histidine phosphotransfer kinase activity"/>
    <property type="evidence" value="ECO:0007669"/>
    <property type="project" value="TreeGrafter"/>
</dbReference>
<evidence type="ECO:0000256" key="13">
    <source>
        <dbReference type="PROSITE-ProRule" id="PRU00169"/>
    </source>
</evidence>
<dbReference type="PRINTS" id="PR00344">
    <property type="entry name" value="BCTRLSENSOR"/>
</dbReference>
<dbReference type="GO" id="GO:0005524">
    <property type="term" value="F:ATP binding"/>
    <property type="evidence" value="ECO:0007669"/>
    <property type="project" value="UniProtKB-KW"/>
</dbReference>
<dbReference type="SUPFAM" id="SSF52540">
    <property type="entry name" value="P-loop containing nucleoside triphosphate hydrolases"/>
    <property type="match status" value="1"/>
</dbReference>
<keyword evidence="12" id="KW-0472">Membrane</keyword>
<dbReference type="InterPro" id="IPR011009">
    <property type="entry name" value="Kinase-like_dom_sf"/>
</dbReference>
<evidence type="ECO:0000256" key="7">
    <source>
        <dbReference type="ARBA" id="ARBA00022692"/>
    </source>
</evidence>
<comment type="caution">
    <text evidence="19">The sequence shown here is derived from an EMBL/GenBank/DDBJ whole genome shotgun (WGS) entry which is preliminary data.</text>
</comment>
<dbReference type="InterPro" id="IPR003594">
    <property type="entry name" value="HATPase_dom"/>
</dbReference>
<evidence type="ECO:0000256" key="14">
    <source>
        <dbReference type="SAM" id="Coils"/>
    </source>
</evidence>
<organism evidence="19 20">
    <name type="scientific">Cercospora berteroae</name>
    <dbReference type="NCBI Taxonomy" id="357750"/>
    <lineage>
        <taxon>Eukaryota</taxon>
        <taxon>Fungi</taxon>
        <taxon>Dikarya</taxon>
        <taxon>Ascomycota</taxon>
        <taxon>Pezizomycotina</taxon>
        <taxon>Dothideomycetes</taxon>
        <taxon>Dothideomycetidae</taxon>
        <taxon>Mycosphaerellales</taxon>
        <taxon>Mycosphaerellaceae</taxon>
        <taxon>Cercospora</taxon>
    </lineage>
</organism>
<dbReference type="Pfam" id="PF13191">
    <property type="entry name" value="AAA_16"/>
    <property type="match status" value="1"/>
</dbReference>
<dbReference type="SUPFAM" id="SSF56112">
    <property type="entry name" value="Protein kinase-like (PK-like)"/>
    <property type="match status" value="1"/>
</dbReference>
<dbReference type="Gene3D" id="3.40.50.2300">
    <property type="match status" value="1"/>
</dbReference>
<dbReference type="SMART" id="SM00448">
    <property type="entry name" value="REC"/>
    <property type="match status" value="1"/>
</dbReference>
<dbReference type="Pfam" id="PF00512">
    <property type="entry name" value="HisKA"/>
    <property type="match status" value="1"/>
</dbReference>
<keyword evidence="10" id="KW-0067">ATP-binding</keyword>
<dbReference type="SUPFAM" id="SSF47384">
    <property type="entry name" value="Homodimeric domain of signal transducing histidine kinase"/>
    <property type="match status" value="1"/>
</dbReference>
<evidence type="ECO:0000256" key="15">
    <source>
        <dbReference type="SAM" id="MobiDB-lite"/>
    </source>
</evidence>
<dbReference type="FunFam" id="3.30.565.10:FF:000010">
    <property type="entry name" value="Sensor histidine kinase RcsC"/>
    <property type="match status" value="1"/>
</dbReference>
<feature type="region of interest" description="Disordered" evidence="15">
    <location>
        <begin position="55"/>
        <end position="88"/>
    </location>
</feature>
<evidence type="ECO:0000256" key="8">
    <source>
        <dbReference type="ARBA" id="ARBA00022741"/>
    </source>
</evidence>
<dbReference type="SMART" id="SM00065">
    <property type="entry name" value="GAF"/>
    <property type="match status" value="1"/>
</dbReference>
<dbReference type="Gene3D" id="3.30.450.40">
    <property type="match status" value="1"/>
</dbReference>
<evidence type="ECO:0000259" key="17">
    <source>
        <dbReference type="PROSITE" id="PS50109"/>
    </source>
</evidence>
<dbReference type="PROSITE" id="PS50011">
    <property type="entry name" value="PROTEIN_KINASE_DOM"/>
    <property type="match status" value="1"/>
</dbReference>
<dbReference type="CDD" id="cd00082">
    <property type="entry name" value="HisKA"/>
    <property type="match status" value="1"/>
</dbReference>
<dbReference type="EMBL" id="PNEN01000517">
    <property type="protein sequence ID" value="PPJ56478.1"/>
    <property type="molecule type" value="Genomic_DNA"/>
</dbReference>
<dbReference type="FunFam" id="3.40.50.2300:FF:000285">
    <property type="entry name" value="Putative sensor histidine kinase/response regulator"/>
    <property type="match status" value="1"/>
</dbReference>
<feature type="compositionally biased region" description="Basic and acidic residues" evidence="15">
    <location>
        <begin position="509"/>
        <end position="520"/>
    </location>
</feature>
<comment type="subcellular location">
    <subcellularLocation>
        <location evidence="2">Cell membrane</location>
        <topology evidence="2">Multi-pass membrane protein</topology>
    </subcellularLocation>
</comment>
<dbReference type="Pfam" id="PF00069">
    <property type="entry name" value="Pkinase"/>
    <property type="match status" value="1"/>
</dbReference>
<accession>A0A2S6C9S5</accession>
<name>A0A2S6C9S5_9PEZI</name>
<evidence type="ECO:0000256" key="5">
    <source>
        <dbReference type="ARBA" id="ARBA00022553"/>
    </source>
</evidence>
<dbReference type="SMART" id="SM00220">
    <property type="entry name" value="S_TKc"/>
    <property type="match status" value="1"/>
</dbReference>
<reference evidence="20" key="1">
    <citation type="journal article" date="2017" name="bioRxiv">
        <title>Conservation of a gene cluster reveals novel cercosporin biosynthetic mechanisms and extends production to the genus Colletotrichum.</title>
        <authorList>
            <person name="de Jonge R."/>
            <person name="Ebert M.K."/>
            <person name="Huitt-Roehl C.R."/>
            <person name="Pal P."/>
            <person name="Suttle J.C."/>
            <person name="Spanner R.E."/>
            <person name="Neubauer J.D."/>
            <person name="Jurick W.M.II."/>
            <person name="Stott K.A."/>
            <person name="Secor G.A."/>
            <person name="Thomma B.P.H.J."/>
            <person name="Van de Peer Y."/>
            <person name="Townsend C.A."/>
            <person name="Bolton M.D."/>
        </authorList>
    </citation>
    <scope>NUCLEOTIDE SEQUENCE [LARGE SCALE GENOMIC DNA]</scope>
    <source>
        <strain evidence="20">CBS538.71</strain>
    </source>
</reference>
<dbReference type="InterPro" id="IPR029016">
    <property type="entry name" value="GAF-like_dom_sf"/>
</dbReference>
<feature type="modified residue" description="4-aspartylphosphate" evidence="13">
    <location>
        <position position="2208"/>
    </location>
</feature>
<dbReference type="Gene3D" id="3.30.565.10">
    <property type="entry name" value="Histidine kinase-like ATPase, C-terminal domain"/>
    <property type="match status" value="1"/>
</dbReference>
<evidence type="ECO:0000256" key="12">
    <source>
        <dbReference type="ARBA" id="ARBA00023136"/>
    </source>
</evidence>
<evidence type="ECO:0000256" key="4">
    <source>
        <dbReference type="ARBA" id="ARBA00022475"/>
    </source>
</evidence>
<feature type="domain" description="Histidine kinase" evidence="17">
    <location>
        <begin position="1881"/>
        <end position="2103"/>
    </location>
</feature>
<dbReference type="Gene3D" id="1.10.510.10">
    <property type="entry name" value="Transferase(Phosphotransferase) domain 1"/>
    <property type="match status" value="1"/>
</dbReference>
<dbReference type="SMART" id="SM00387">
    <property type="entry name" value="HATPase_c"/>
    <property type="match status" value="1"/>
</dbReference>
<keyword evidence="9" id="KW-0418">Kinase</keyword>
<dbReference type="EC" id="2.7.13.3" evidence="3"/>
<dbReference type="InterPro" id="IPR003661">
    <property type="entry name" value="HisK_dim/P_dom"/>
</dbReference>
<feature type="compositionally biased region" description="Basic and acidic residues" evidence="15">
    <location>
        <begin position="477"/>
        <end position="491"/>
    </location>
</feature>
<feature type="coiled-coil region" evidence="14">
    <location>
        <begin position="1840"/>
        <end position="1877"/>
    </location>
</feature>
<sequence length="2470" mass="275407">MERETDHDATVAPFKRFYERLHEDVSGYEFNDRTPPFHSSYDDWHFLGRKKPFKAASAARKTSTSSNPGSRPSSIRTRSDYDANTPDEEKEKDIWVVGRLSRQILRLERETKLCQTLFSSSDSHRHFVRPLDFFRMPARQPGEVPLAVTIVEAPGRNYLEELVSFGANFYSGSPDSPQIQRHDQVALLTFLDIAIGASECLEILHHEHDIVHGEIRGDAFHFNRESGIVRMINFGSGVRSFEHGLTSANWTTLMAQRGVEHRLQFIAPEQTGRLPAEPDARTDIYSLGILFWTMLTGQPPFEGRSPLDIMQNVLSRRIPPASSIRSDVPDVLSRLIQKMTARNMDDRYNSTTGVKHDLQKLKQILTDGDLDALASFKLGEKDVSCFFVLPSDLVGRDIQRNKIIEVIERAAARAARATISRKGLYTLSSASSSILSTEPQAASLLDDIMSDSTSSTDRDRSRDDTKLTSIPESTAPEQHRFNRISQDRLETLARTGSMASSATSTNEDGTVHGPERRDASFDSLGSGARATPESLYRTVSSYHMGSITSEPSTMLRTAQKLKRKGRTEVVGICGQAGFGKSALIQSVQSQIRKHGYFTTAKFDPVRKAPFDPVVRVMSSLFRQIFSENDVNTTFHDNIRNFTRPYWGVLHTYLELPVWLLSPTVNGKMAHQGSTERSPNEQLGQMPERKMCNAASTQEWLRSGGSNKSSRFMSIFLDVLRLLAVQRFVCFSLDDLQYADPESLELLHIIVKSHIPIVLILTYRDEKIADPSILRLLERATKVTVGSFTDDQATEYASKALHRPAEYVTPLVAVIQEKTQGNPFFVREMLDSAYRKKCIYYCWKCGHWEFSLDKLFEEFSTPDSNRFSTNDFILRRMRELPIDAQTVLAWAAIVGNSFQFKVLQRVMSCACSDLAPQPLIPPKSKDAVAGLQTALSSFIVMPTEDEDRFKFSHDRYVAAADALCDDYVREEMHYVVASSMMKHLPYDPVNQPNKVLFEQARHVCEGIKAIKRRAPIKTHFRELLYQAAETAKESGARKSGLYYFQACLEMLPENPWNDETGDATYAETLTLFIRAAEAFWYNGEYEDATTLLNAVFLHARHATDKAPAAIILSRMYVQKGDSKTAFEGLRQALVDLGLAIEDRTLEECDEELQRLLPQLQEASMDLSSIEAKDIDRSLMTLGALLTELQSSAYWTDPVLFYNATLTIMKLYLERGMYPQVALGYVNLAAISVWRFSMVQPAMQFADRAHQIVDHFDQEYYTIGRALTLYSTFIGHIQWGFRENFQILNRGLEAASIAGDKILHLLNIGVMAAYRLWASESVSETEAYIVSISDEFPEWQQNLRGGVFLMGVRQYARALAGKTYYKSAPDVLTDANHSDIDYIRYIRARSSNPERPLSIYLTYQLIALYRFGHYREALELGEKLLPMTDGLLCMRYRYSAMFYLSLGLIASIRDNPDRPDKAELLARVAHYRAECEIAASANDANYVTYIALLDAEVADITHDYAHVLEHYEKAVDHALITNTALDEGLALEHYADWLVRMGAARPARGILLDAISAYRRIGAYGKADHVKDKYEYLLYGTKSLSNVDAATQTVHDASAGAAYFYRLERMASHVAAPTSAERTEEWLEPSHSQTAATNGDKEPPAALSSAVGLDMIDLAGILESSQLLSSELDVDRLLSKLTNIIVDSTGAELVGLVVENDQGEWCVASVGTPDNIEAPEMAIPLENVEDPVARQVTKYVLRFKEQVFLRQVLDDERFSNVPDSWLEQNPDGASMISIPILHGENALLGSLYCQAQPNTFTERTVTLLKLLVNQIAISIANALLFKRSERVQASNASMLIVQKQALAQAQEQEKKAKAAEAEAKEMVRLKDEAAKAKSMFLANVSHELRTPLNGVIGMSEMLKATVLTKEQEEHADSIRVCADTLLSVINDILDFSKLEAGKMQVFSVPLSLTETISEVVRALSYTNIERNLVTRTDLDIDKDLVVMGDPVRLHQILMNLMSNAYKFTARGSVTVRAKVDWEDENYIKVTTSVTDTGIGISQEQQKKLFLPFSQADSSTARSYGGTGLGLSICKAILENVMKGQIWLESTPDVGTTVSFSLTFKKVHASELNEHTGTTPHGRDADPMAIFTPPAADDGPGARAVVSLQGIPRDQLKVCIAEDNLINQRIAINFVKKLGFNCEAYGDGQQAVDALTRASVDGNPFHLVLMDVQMPVLDGYNATREIRKHEDPRVRDILVIAMTASAIRGDREKCLEAGMNNYLAKPVRADTLKQMLESYLHQPAKSIPNLQDEANKLVSTVEDEEARREDQHAKENMDFRNEAHKNGVVAGVGLAGSLRDPPERPRSAQRGSTVVHLTPEEMAKKPIAQTQMRDQLKVVGQQIRELQSRPSRAAARPGLGGRSNTGSSTGSPGAPLARSVSGSSASGSSVPSVTSVPAGYAMPSRSTPLRAADVDGSEDDSRQEESNDDERDD</sequence>
<dbReference type="SMART" id="SM00388">
    <property type="entry name" value="HisKA"/>
    <property type="match status" value="1"/>
</dbReference>
<evidence type="ECO:0000313" key="20">
    <source>
        <dbReference type="Proteomes" id="UP000237631"/>
    </source>
</evidence>
<keyword evidence="11" id="KW-1133">Transmembrane helix</keyword>
<dbReference type="InterPro" id="IPR011006">
    <property type="entry name" value="CheY-like_superfamily"/>
</dbReference>
<evidence type="ECO:0000259" key="18">
    <source>
        <dbReference type="PROSITE" id="PS50110"/>
    </source>
</evidence>
<dbReference type="InterPro" id="IPR036097">
    <property type="entry name" value="HisK_dim/P_sf"/>
</dbReference>
<dbReference type="Pfam" id="PF00072">
    <property type="entry name" value="Response_reg"/>
    <property type="match status" value="1"/>
</dbReference>
<feature type="compositionally biased region" description="Low complexity" evidence="15">
    <location>
        <begin position="2324"/>
        <end position="2333"/>
    </location>
</feature>
<feature type="compositionally biased region" description="Basic and acidic residues" evidence="15">
    <location>
        <begin position="456"/>
        <end position="466"/>
    </location>
</feature>
<keyword evidence="14" id="KW-0175">Coiled coil</keyword>
<comment type="catalytic activity">
    <reaction evidence="1">
        <text>ATP + protein L-histidine = ADP + protein N-phospho-L-histidine.</text>
        <dbReference type="EC" id="2.7.13.3"/>
    </reaction>
</comment>
<protein>
    <recommendedName>
        <fullName evidence="3">histidine kinase</fullName>
        <ecNumber evidence="3">2.7.13.3</ecNumber>
    </recommendedName>
</protein>
<dbReference type="FunFam" id="1.10.287.130:FF:000003">
    <property type="entry name" value="Histidine kinase"/>
    <property type="match status" value="1"/>
</dbReference>
<dbReference type="PANTHER" id="PTHR43047:SF46">
    <property type="entry name" value="HISTIDINE KINASE_RESPONSE REGULATOR, PUTATIVE (AFU_ORTHOLOGUE AFUA_3G12550)-RELATED"/>
    <property type="match status" value="1"/>
</dbReference>
<evidence type="ECO:0000256" key="3">
    <source>
        <dbReference type="ARBA" id="ARBA00012438"/>
    </source>
</evidence>
<feature type="compositionally biased region" description="Low complexity" evidence="15">
    <location>
        <begin position="55"/>
        <end position="74"/>
    </location>
</feature>
<evidence type="ECO:0000256" key="6">
    <source>
        <dbReference type="ARBA" id="ARBA00022679"/>
    </source>
</evidence>
<evidence type="ECO:0000256" key="9">
    <source>
        <dbReference type="ARBA" id="ARBA00022777"/>
    </source>
</evidence>
<dbReference type="Proteomes" id="UP000237631">
    <property type="component" value="Unassembled WGS sequence"/>
</dbReference>
<dbReference type="InterPro" id="IPR003018">
    <property type="entry name" value="GAF"/>
</dbReference>
<dbReference type="InterPro" id="IPR036890">
    <property type="entry name" value="HATPase_C_sf"/>
</dbReference>
<keyword evidence="6" id="KW-0808">Transferase</keyword>
<feature type="domain" description="Protein kinase" evidence="16">
    <location>
        <begin position="41"/>
        <end position="359"/>
    </location>
</feature>
<dbReference type="Gene3D" id="1.10.287.130">
    <property type="match status" value="1"/>
</dbReference>
<dbReference type="SUPFAM" id="SSF52172">
    <property type="entry name" value="CheY-like"/>
    <property type="match status" value="1"/>
</dbReference>
<feature type="compositionally biased region" description="Basic and acidic residues" evidence="15">
    <location>
        <begin position="2302"/>
        <end position="2322"/>
    </location>
</feature>
<dbReference type="PANTHER" id="PTHR43047">
    <property type="entry name" value="TWO-COMPONENT HISTIDINE PROTEIN KINASE"/>
    <property type="match status" value="1"/>
</dbReference>
<dbReference type="InterPro" id="IPR027417">
    <property type="entry name" value="P-loop_NTPase"/>
</dbReference>
<dbReference type="PROSITE" id="PS50110">
    <property type="entry name" value="RESPONSE_REGULATORY"/>
    <property type="match status" value="1"/>
</dbReference>
<feature type="region of interest" description="Disordered" evidence="15">
    <location>
        <begin position="1616"/>
        <end position="1642"/>
    </location>
</feature>
<evidence type="ECO:0000256" key="2">
    <source>
        <dbReference type="ARBA" id="ARBA00004651"/>
    </source>
</evidence>
<feature type="region of interest" description="Disordered" evidence="15">
    <location>
        <begin position="447"/>
        <end position="527"/>
    </location>
</feature>
<dbReference type="FunFam" id="1.10.510.10:FF:000579">
    <property type="entry name" value="Sensor histidine kinase/response regulator, putative"/>
    <property type="match status" value="1"/>
</dbReference>
<dbReference type="CDD" id="cd17546">
    <property type="entry name" value="REC_hyHK_CKI1_RcsC-like"/>
    <property type="match status" value="1"/>
</dbReference>
<feature type="compositionally biased region" description="Low complexity" evidence="15">
    <location>
        <begin position="2401"/>
        <end position="2435"/>
    </location>
</feature>
<evidence type="ECO:0000256" key="11">
    <source>
        <dbReference type="ARBA" id="ARBA00022989"/>
    </source>
</evidence>
<dbReference type="InterPro" id="IPR001789">
    <property type="entry name" value="Sig_transdc_resp-reg_receiver"/>
</dbReference>
<dbReference type="STRING" id="357750.A0A2S6C9S5"/>
<dbReference type="InterPro" id="IPR005467">
    <property type="entry name" value="His_kinase_dom"/>
</dbReference>
<evidence type="ECO:0000256" key="10">
    <source>
        <dbReference type="ARBA" id="ARBA00022840"/>
    </source>
</evidence>
<dbReference type="Pfam" id="PF13185">
    <property type="entry name" value="GAF_2"/>
    <property type="match status" value="1"/>
</dbReference>
<dbReference type="SUPFAM" id="SSF55874">
    <property type="entry name" value="ATPase domain of HSP90 chaperone/DNA topoisomerase II/histidine kinase"/>
    <property type="match status" value="1"/>
</dbReference>
<evidence type="ECO:0000259" key="16">
    <source>
        <dbReference type="PROSITE" id="PS50011"/>
    </source>
</evidence>
<evidence type="ECO:0000313" key="19">
    <source>
        <dbReference type="EMBL" id="PPJ56478.1"/>
    </source>
</evidence>
<keyword evidence="5 13" id="KW-0597">Phosphoprotein</keyword>
<dbReference type="InterPro" id="IPR041664">
    <property type="entry name" value="AAA_16"/>
</dbReference>
<feature type="domain" description="Response regulatory" evidence="18">
    <location>
        <begin position="2154"/>
        <end position="2277"/>
    </location>
</feature>
<gene>
    <name evidence="19" type="ORF">CBER1_07637</name>
</gene>
<dbReference type="GO" id="GO:0000155">
    <property type="term" value="F:phosphorelay sensor kinase activity"/>
    <property type="evidence" value="ECO:0007669"/>
    <property type="project" value="InterPro"/>
</dbReference>
<dbReference type="SUPFAM" id="SSF55781">
    <property type="entry name" value="GAF domain-like"/>
    <property type="match status" value="1"/>
</dbReference>
<keyword evidence="7" id="KW-0812">Transmembrane</keyword>
<dbReference type="OrthoDB" id="60033at2759"/>
<feature type="region of interest" description="Disordered" evidence="15">
    <location>
        <begin position="2294"/>
        <end position="2470"/>
    </location>
</feature>
<proteinExistence type="predicted"/>
<feature type="compositionally biased region" description="Polar residues" evidence="15">
    <location>
        <begin position="497"/>
        <end position="508"/>
    </location>
</feature>
<dbReference type="GO" id="GO:0005886">
    <property type="term" value="C:plasma membrane"/>
    <property type="evidence" value="ECO:0007669"/>
    <property type="project" value="UniProtKB-SubCell"/>
</dbReference>
<feature type="compositionally biased region" description="Basic and acidic residues" evidence="15">
    <location>
        <begin position="77"/>
        <end position="88"/>
    </location>
</feature>
<evidence type="ECO:0000256" key="1">
    <source>
        <dbReference type="ARBA" id="ARBA00000085"/>
    </source>
</evidence>
<keyword evidence="20" id="KW-1185">Reference proteome</keyword>
<dbReference type="CDD" id="cd16922">
    <property type="entry name" value="HATPase_EvgS-ArcB-TorS-like"/>
    <property type="match status" value="1"/>
</dbReference>